<feature type="compositionally biased region" description="Basic residues" evidence="2">
    <location>
        <begin position="62"/>
        <end position="71"/>
    </location>
</feature>
<protein>
    <recommendedName>
        <fullName evidence="3">EF-hand domain-containing protein</fullName>
    </recommendedName>
</protein>
<dbReference type="PROSITE" id="PS00018">
    <property type="entry name" value="EF_HAND_1"/>
    <property type="match status" value="1"/>
</dbReference>
<name>A0A922DDE4_CARIL</name>
<feature type="region of interest" description="Disordered" evidence="2">
    <location>
        <begin position="1"/>
        <end position="27"/>
    </location>
</feature>
<dbReference type="EMBL" id="CM031837">
    <property type="protein sequence ID" value="KAG6680260.1"/>
    <property type="molecule type" value="Genomic_DNA"/>
</dbReference>
<dbReference type="InterPro" id="IPR011992">
    <property type="entry name" value="EF-hand-dom_pair"/>
</dbReference>
<feature type="compositionally biased region" description="Acidic residues" evidence="2">
    <location>
        <begin position="103"/>
        <end position="112"/>
    </location>
</feature>
<feature type="domain" description="EF-hand" evidence="3">
    <location>
        <begin position="253"/>
        <end position="288"/>
    </location>
</feature>
<dbReference type="InterPro" id="IPR018247">
    <property type="entry name" value="EF_Hand_1_Ca_BS"/>
</dbReference>
<evidence type="ECO:0000256" key="2">
    <source>
        <dbReference type="SAM" id="MobiDB-lite"/>
    </source>
</evidence>
<dbReference type="AlphaFoldDB" id="A0A922DDE4"/>
<feature type="compositionally biased region" description="Acidic residues" evidence="2">
    <location>
        <begin position="76"/>
        <end position="85"/>
    </location>
</feature>
<dbReference type="Proteomes" id="UP000811246">
    <property type="component" value="Chromosome 13"/>
</dbReference>
<sequence length="294" mass="32716">MPTQNPEDSESRTPISNGGAEYENQRLSRIAENRARLEALGLPKIASSLWGSAQKVSDEKTKTKKKRKLRKWKVEDDGDDDDEDNDYRPDEVEESLSSSNGEEANEDGDDYLGETSSGSRRKKVKTKGSKPKKKVPAKKLLSEPDYNDDDDALLQAIALSLQGSAGIPGVVHSGPSKCSEFDAVNSTLIETKGASHVQEDAGKKKKKKSLFSSRLQMTEDELVVHFFLFDDAWKEGITKRDIERVAIAHDFMWTEKELADMIHCFDSDGDGKLSLDDFRKIVGRCNMIKGPESS</sequence>
<accession>A0A922DDE4</accession>
<evidence type="ECO:0000259" key="3">
    <source>
        <dbReference type="PROSITE" id="PS50222"/>
    </source>
</evidence>
<comment type="caution">
    <text evidence="4">The sequence shown here is derived from an EMBL/GenBank/DDBJ whole genome shotgun (WGS) entry which is preliminary data.</text>
</comment>
<evidence type="ECO:0000313" key="4">
    <source>
        <dbReference type="EMBL" id="KAG6680260.1"/>
    </source>
</evidence>
<feature type="compositionally biased region" description="Polar residues" evidence="2">
    <location>
        <begin position="1"/>
        <end position="16"/>
    </location>
</feature>
<dbReference type="InterPro" id="IPR002048">
    <property type="entry name" value="EF_hand_dom"/>
</dbReference>
<feature type="region of interest" description="Disordered" evidence="2">
    <location>
        <begin position="42"/>
        <end position="146"/>
    </location>
</feature>
<organism evidence="4 5">
    <name type="scientific">Carya illinoinensis</name>
    <name type="common">Pecan</name>
    <dbReference type="NCBI Taxonomy" id="32201"/>
    <lineage>
        <taxon>Eukaryota</taxon>
        <taxon>Viridiplantae</taxon>
        <taxon>Streptophyta</taxon>
        <taxon>Embryophyta</taxon>
        <taxon>Tracheophyta</taxon>
        <taxon>Spermatophyta</taxon>
        <taxon>Magnoliopsida</taxon>
        <taxon>eudicotyledons</taxon>
        <taxon>Gunneridae</taxon>
        <taxon>Pentapetalae</taxon>
        <taxon>rosids</taxon>
        <taxon>fabids</taxon>
        <taxon>Fagales</taxon>
        <taxon>Juglandaceae</taxon>
        <taxon>Carya</taxon>
    </lineage>
</organism>
<evidence type="ECO:0000313" key="5">
    <source>
        <dbReference type="Proteomes" id="UP000811246"/>
    </source>
</evidence>
<evidence type="ECO:0000256" key="1">
    <source>
        <dbReference type="ARBA" id="ARBA00022837"/>
    </source>
</evidence>
<keyword evidence="1" id="KW-0106">Calcium</keyword>
<dbReference type="SUPFAM" id="SSF47473">
    <property type="entry name" value="EF-hand"/>
    <property type="match status" value="1"/>
</dbReference>
<feature type="compositionally biased region" description="Basic residues" evidence="2">
    <location>
        <begin position="119"/>
        <end position="137"/>
    </location>
</feature>
<reference evidence="4" key="1">
    <citation type="submission" date="2021-01" db="EMBL/GenBank/DDBJ databases">
        <authorList>
            <person name="Lovell J.T."/>
            <person name="Bentley N."/>
            <person name="Bhattarai G."/>
            <person name="Jenkins J.W."/>
            <person name="Sreedasyam A."/>
            <person name="Alarcon Y."/>
            <person name="Bock C."/>
            <person name="Boston L."/>
            <person name="Carlson J."/>
            <person name="Cervantes K."/>
            <person name="Clermont K."/>
            <person name="Krom N."/>
            <person name="Kubenka K."/>
            <person name="Mamidi S."/>
            <person name="Mattison C."/>
            <person name="Monteros M."/>
            <person name="Pisani C."/>
            <person name="Plott C."/>
            <person name="Rajasekar S."/>
            <person name="Rhein H.S."/>
            <person name="Rohla C."/>
            <person name="Song M."/>
            <person name="Hilaire R.S."/>
            <person name="Shu S."/>
            <person name="Wells L."/>
            <person name="Wang X."/>
            <person name="Webber J."/>
            <person name="Heerema R.J."/>
            <person name="Klein P."/>
            <person name="Conner P."/>
            <person name="Grauke L."/>
            <person name="Grimwood J."/>
            <person name="Schmutz J."/>
            <person name="Randall J.J."/>
        </authorList>
    </citation>
    <scope>NUCLEOTIDE SEQUENCE</scope>
    <source>
        <tissue evidence="4">Leaf</tissue>
    </source>
</reference>
<dbReference type="PROSITE" id="PS50222">
    <property type="entry name" value="EF_HAND_2"/>
    <property type="match status" value="1"/>
</dbReference>
<dbReference type="SMART" id="SM00054">
    <property type="entry name" value="EFh"/>
    <property type="match status" value="1"/>
</dbReference>
<dbReference type="GO" id="GO:0005509">
    <property type="term" value="F:calcium ion binding"/>
    <property type="evidence" value="ECO:0007669"/>
    <property type="project" value="InterPro"/>
</dbReference>
<gene>
    <name evidence="4" type="ORF">I3842_13G032600</name>
</gene>
<dbReference type="Gene3D" id="1.10.238.10">
    <property type="entry name" value="EF-hand"/>
    <property type="match status" value="1"/>
</dbReference>
<proteinExistence type="predicted"/>